<comment type="caution">
    <text evidence="1">The sequence shown here is derived from an EMBL/GenBank/DDBJ whole genome shotgun (WGS) entry which is preliminary data.</text>
</comment>
<dbReference type="Gene3D" id="3.30.450.20">
    <property type="entry name" value="PAS domain"/>
    <property type="match status" value="1"/>
</dbReference>
<accession>A0ABV6FP80</accession>
<dbReference type="EMBL" id="JBHLWI010000006">
    <property type="protein sequence ID" value="MFC0261670.1"/>
    <property type="molecule type" value="Genomic_DNA"/>
</dbReference>
<keyword evidence="2" id="KW-1185">Reference proteome</keyword>
<evidence type="ECO:0000313" key="1">
    <source>
        <dbReference type="EMBL" id="MFC0261670.1"/>
    </source>
</evidence>
<protein>
    <submittedName>
        <fullName evidence="1">Cache sensor protein</fullName>
    </submittedName>
</protein>
<gene>
    <name evidence="1" type="ORF">ACFFIP_03180</name>
</gene>
<dbReference type="RefSeq" id="WP_382386115.1">
    <property type="nucleotide sequence ID" value="NZ_JBHLWI010000006.1"/>
</dbReference>
<name>A0ABV6FP80_9BACT</name>
<reference evidence="1 2" key="1">
    <citation type="submission" date="2024-09" db="EMBL/GenBank/DDBJ databases">
        <authorList>
            <person name="Sun Q."/>
            <person name="Mori K."/>
        </authorList>
    </citation>
    <scope>NUCLEOTIDE SEQUENCE [LARGE SCALE GENOMIC DNA]</scope>
    <source>
        <strain evidence="1 2">CCM 7650</strain>
    </source>
</reference>
<organism evidence="1 2">
    <name type="scientific">Fontibacter flavus</name>
    <dbReference type="NCBI Taxonomy" id="654838"/>
    <lineage>
        <taxon>Bacteria</taxon>
        <taxon>Pseudomonadati</taxon>
        <taxon>Bacteroidota</taxon>
        <taxon>Cytophagia</taxon>
        <taxon>Cytophagales</taxon>
        <taxon>Cyclobacteriaceae</taxon>
        <taxon>Fontibacter</taxon>
    </lineage>
</organism>
<dbReference type="Proteomes" id="UP001589797">
    <property type="component" value="Unassembled WGS sequence"/>
</dbReference>
<evidence type="ECO:0000313" key="2">
    <source>
        <dbReference type="Proteomes" id="UP001589797"/>
    </source>
</evidence>
<proteinExistence type="predicted"/>
<sequence>MLFRHVFAIICFLQLFGCSQSETKSAAEIELELNSFIALMEYDLQALEEEIIKLGDTVQYLYANKDEILLNADRSKYSFEKGLANNVPNEDPNLSTIYISELIQDPKEWQEAMDLVYLTNSLDEVFKNIIKKHDVVSQVYFNSDKQVNRLFPPYDARTMLEPDLDLTSFNFYYYADSLNNPDKKPVWVDEIYIDPVGRGWMISLLNPVYVDGELKMVLAFDVTLNDIIETYLDRFDRYFIIVDETGTLVAGKTRGIEALSFPPLKNHAYTQTITSDSFRMEDFNLFRSKSSEVRKMASKIILSSEKEYFLKEGEVGLKICARRMEKLDWYVLDLMF</sequence>